<keyword evidence="3" id="KW-0378">Hydrolase</keyword>
<dbReference type="AlphaFoldDB" id="F7YWU9"/>
<dbReference type="InterPro" id="IPR036866">
    <property type="entry name" value="RibonucZ/Hydroxyglut_hydro"/>
</dbReference>
<dbReference type="CDD" id="cd06262">
    <property type="entry name" value="metallo-hydrolase-like_MBL-fold"/>
    <property type="match status" value="1"/>
</dbReference>
<gene>
    <name evidence="6" type="ORF">Theth_0371</name>
</gene>
<proteinExistence type="predicted"/>
<sequence length="204" mass="23172">MKPIKIKDNLFLVQTGPIGTNTYFFNTNPVVVIDPGYGISNFVEEECVVLLTHTHFDHIYGLKELKVQKVFVSKEDSQALKDPEKNLSVLFSTRFTYNGAFEILQEKLEIAEISFQVIKTPGHTPGSVVYKVNDLWFTGDTIFFDSIGRTDLPGSDGKTMLETLKRLVKIFRSAREEELILPGHMEWGTIKEVLSNNPFLKEVL</sequence>
<feature type="domain" description="Metallo-beta-lactamase" evidence="5">
    <location>
        <begin position="19"/>
        <end position="184"/>
    </location>
</feature>
<dbReference type="PANTHER" id="PTHR46233:SF3">
    <property type="entry name" value="HYDROXYACYLGLUTATHIONE HYDROLASE GLOC"/>
    <property type="match status" value="1"/>
</dbReference>
<dbReference type="GO" id="GO:0016787">
    <property type="term" value="F:hydrolase activity"/>
    <property type="evidence" value="ECO:0007669"/>
    <property type="project" value="UniProtKB-KW"/>
</dbReference>
<evidence type="ECO:0000259" key="5">
    <source>
        <dbReference type="SMART" id="SM00849"/>
    </source>
</evidence>
<dbReference type="PANTHER" id="PTHR46233">
    <property type="entry name" value="HYDROXYACYLGLUTATHIONE HYDROLASE GLOC"/>
    <property type="match status" value="1"/>
</dbReference>
<dbReference type="EMBL" id="CP002351">
    <property type="protein sequence ID" value="AEH50466.1"/>
    <property type="molecule type" value="Genomic_DNA"/>
</dbReference>
<organism evidence="6 7">
    <name type="scientific">Pseudothermotoga thermarum DSM 5069</name>
    <dbReference type="NCBI Taxonomy" id="688269"/>
    <lineage>
        <taxon>Bacteria</taxon>
        <taxon>Thermotogati</taxon>
        <taxon>Thermotogota</taxon>
        <taxon>Thermotogae</taxon>
        <taxon>Thermotogales</taxon>
        <taxon>Thermotogaceae</taxon>
        <taxon>Pseudothermotoga</taxon>
    </lineage>
</organism>
<dbReference type="RefSeq" id="WP_013931689.1">
    <property type="nucleotide sequence ID" value="NC_015707.1"/>
</dbReference>
<dbReference type="Gene3D" id="3.60.15.10">
    <property type="entry name" value="Ribonuclease Z/Hydroxyacylglutathione hydrolase-like"/>
    <property type="match status" value="1"/>
</dbReference>
<dbReference type="eggNOG" id="COG0491">
    <property type="taxonomic scope" value="Bacteria"/>
</dbReference>
<dbReference type="OrthoDB" id="9802248at2"/>
<evidence type="ECO:0000256" key="1">
    <source>
        <dbReference type="ARBA" id="ARBA00001947"/>
    </source>
</evidence>
<evidence type="ECO:0000256" key="3">
    <source>
        <dbReference type="ARBA" id="ARBA00022801"/>
    </source>
</evidence>
<dbReference type="HOGENOM" id="CLU_030571_5_2_0"/>
<dbReference type="STRING" id="688269.Theth_0371"/>
<protein>
    <submittedName>
        <fullName evidence="6">Beta-lactamase domain-containing protein</fullName>
    </submittedName>
</protein>
<reference evidence="6 7" key="1">
    <citation type="submission" date="2010-11" db="EMBL/GenBank/DDBJ databases">
        <title>The complete genome of Thermotoga thermarum DSM 5069.</title>
        <authorList>
            <consortium name="US DOE Joint Genome Institute (JGI-PGF)"/>
            <person name="Lucas S."/>
            <person name="Copeland A."/>
            <person name="Lapidus A."/>
            <person name="Bruce D."/>
            <person name="Goodwin L."/>
            <person name="Pitluck S."/>
            <person name="Kyrpides N."/>
            <person name="Mavromatis K."/>
            <person name="Ivanova N."/>
            <person name="Zeytun A."/>
            <person name="Brettin T."/>
            <person name="Detter J.C."/>
            <person name="Tapia R."/>
            <person name="Han C."/>
            <person name="Land M."/>
            <person name="Hauser L."/>
            <person name="Markowitz V."/>
            <person name="Cheng J.-F."/>
            <person name="Hugenholtz P."/>
            <person name="Woyke T."/>
            <person name="Wu D."/>
            <person name="Spring S."/>
            <person name="Schroeder M."/>
            <person name="Brambilla E."/>
            <person name="Klenk H.-P."/>
            <person name="Eisen J.A."/>
        </authorList>
    </citation>
    <scope>NUCLEOTIDE SEQUENCE [LARGE SCALE GENOMIC DNA]</scope>
    <source>
        <strain evidence="6 7">DSM 5069</strain>
    </source>
</reference>
<dbReference type="KEGG" id="tta:Theth_0371"/>
<keyword evidence="4" id="KW-0862">Zinc</keyword>
<evidence type="ECO:0000256" key="4">
    <source>
        <dbReference type="ARBA" id="ARBA00022833"/>
    </source>
</evidence>
<keyword evidence="2" id="KW-0479">Metal-binding</keyword>
<dbReference type="InterPro" id="IPR051453">
    <property type="entry name" value="MBL_Glyoxalase_II"/>
</dbReference>
<dbReference type="SUPFAM" id="SSF56281">
    <property type="entry name" value="Metallo-hydrolase/oxidoreductase"/>
    <property type="match status" value="1"/>
</dbReference>
<dbReference type="Pfam" id="PF00753">
    <property type="entry name" value="Lactamase_B"/>
    <property type="match status" value="1"/>
</dbReference>
<evidence type="ECO:0000313" key="6">
    <source>
        <dbReference type="EMBL" id="AEH50466.1"/>
    </source>
</evidence>
<dbReference type="SMART" id="SM00849">
    <property type="entry name" value="Lactamase_B"/>
    <property type="match status" value="1"/>
</dbReference>
<comment type="cofactor">
    <cofactor evidence="1">
        <name>Zn(2+)</name>
        <dbReference type="ChEBI" id="CHEBI:29105"/>
    </cofactor>
</comment>
<name>F7YWU9_9THEM</name>
<dbReference type="Proteomes" id="UP000006804">
    <property type="component" value="Chromosome"/>
</dbReference>
<dbReference type="PATRIC" id="fig|688269.3.peg.382"/>
<keyword evidence="7" id="KW-1185">Reference proteome</keyword>
<evidence type="ECO:0000256" key="2">
    <source>
        <dbReference type="ARBA" id="ARBA00022723"/>
    </source>
</evidence>
<dbReference type="InterPro" id="IPR001279">
    <property type="entry name" value="Metallo-B-lactamas"/>
</dbReference>
<dbReference type="GO" id="GO:0046872">
    <property type="term" value="F:metal ion binding"/>
    <property type="evidence" value="ECO:0007669"/>
    <property type="project" value="UniProtKB-KW"/>
</dbReference>
<evidence type="ECO:0000313" key="7">
    <source>
        <dbReference type="Proteomes" id="UP000006804"/>
    </source>
</evidence>
<accession>F7YWU9</accession>